<dbReference type="GO" id="GO:0046872">
    <property type="term" value="F:metal ion binding"/>
    <property type="evidence" value="ECO:0007669"/>
    <property type="project" value="UniProtKB-UniRule"/>
</dbReference>
<feature type="active site" description="Charge relay system" evidence="8">
    <location>
        <position position="273"/>
    </location>
</feature>
<dbReference type="SUPFAM" id="SSF54897">
    <property type="entry name" value="Protease propeptides/inhibitors"/>
    <property type="match status" value="1"/>
</dbReference>
<keyword evidence="7" id="KW-0865">Zymogen</keyword>
<dbReference type="GO" id="GO:0006508">
    <property type="term" value="P:proteolysis"/>
    <property type="evidence" value="ECO:0007669"/>
    <property type="project" value="UniProtKB-KW"/>
</dbReference>
<keyword evidence="2 8" id="KW-0645">Protease</keyword>
<comment type="caution">
    <text evidence="11">The sequence shown here is derived from an EMBL/GenBank/DDBJ whole genome shotgun (WGS) entry which is preliminary data.</text>
</comment>
<protein>
    <submittedName>
        <fullName evidence="11">Peptidase S8/S53 domain-containing protein</fullName>
    </submittedName>
</protein>
<organism evidence="11 12">
    <name type="scientific">Emericellopsis atlantica</name>
    <dbReference type="NCBI Taxonomy" id="2614577"/>
    <lineage>
        <taxon>Eukaryota</taxon>
        <taxon>Fungi</taxon>
        <taxon>Dikarya</taxon>
        <taxon>Ascomycota</taxon>
        <taxon>Pezizomycotina</taxon>
        <taxon>Sordariomycetes</taxon>
        <taxon>Hypocreomycetidae</taxon>
        <taxon>Hypocreales</taxon>
        <taxon>Bionectriaceae</taxon>
        <taxon>Emericellopsis</taxon>
    </lineage>
</organism>
<dbReference type="CDD" id="cd11377">
    <property type="entry name" value="Pro-peptidase_S53"/>
    <property type="match status" value="1"/>
</dbReference>
<sequence>MFPCNFLALCIFLLTAPPRFVLGQTFNEGGAWVRQPDPSTDTNITITIALANPKREEAVNELLAVSDPGSPKYGIHWRNKDVQEKFSPSKDTVRNVLRQISASGLSMYKAGYRSGLIHLTCPAWQVQDVFRTSLLHYRHRSTGATTYRFQDSYHIPPELEQDVLWVAPVFDHPEASRSTQHPSSHQVRGEQDCVSNVTPSCLREIYKIPQDNYTHPDNSIGFFSPGWSSWISSDLDEHFAAHAPELLGHMPSVVPINDGYRQTDVQSDPFNLEPNMDAELLMTLAYPQNVTNFQVGDSTHPGNVNTLLAAFDDTYCDQLDGVLDPIVDVKDVDCGTIQPPNVLSISYAWAETDFPPEYLAHQCHEFLKLGLQGVTVIVSTGDMGTGRHPDGECGDKTSKPQFVPSWPASCPWVTAVGGTKFVATEDEGTVTSWRNLPSTGLPHERDTDEVAYFRPNDDGNRSSAGGMSNAFATPEYQAQHVSRYLEQQSDHLDSFRGQFNQSGRTYPDVSAAASFIQVFTGGRFHSVSGTSSSAPIFAAIVTKINNERLRSGKGPVGFINPTLYANKHVFHDVTEGYNTGCGVDEAFRSAEGWDPVTGLGSPDYEALLDLFMSI</sequence>
<reference evidence="11" key="1">
    <citation type="journal article" date="2021" name="IMA Fungus">
        <title>Genomic characterization of three marine fungi, including Emericellopsis atlantica sp. nov. with signatures of a generalist lifestyle and marine biomass degradation.</title>
        <authorList>
            <person name="Hagestad O.C."/>
            <person name="Hou L."/>
            <person name="Andersen J.H."/>
            <person name="Hansen E.H."/>
            <person name="Altermark B."/>
            <person name="Li C."/>
            <person name="Kuhnert E."/>
            <person name="Cox R.J."/>
            <person name="Crous P.W."/>
            <person name="Spatafora J.W."/>
            <person name="Lail K."/>
            <person name="Amirebrahimi M."/>
            <person name="Lipzen A."/>
            <person name="Pangilinan J."/>
            <person name="Andreopoulos W."/>
            <person name="Hayes R.D."/>
            <person name="Ng V."/>
            <person name="Grigoriev I.V."/>
            <person name="Jackson S.A."/>
            <person name="Sutton T.D.S."/>
            <person name="Dobson A.D.W."/>
            <person name="Rama T."/>
        </authorList>
    </citation>
    <scope>NUCLEOTIDE SEQUENCE</scope>
    <source>
        <strain evidence="11">TS7</strain>
    </source>
</reference>
<comment type="cofactor">
    <cofactor evidence="8">
        <name>Ca(2+)</name>
        <dbReference type="ChEBI" id="CHEBI:29108"/>
    </cofactor>
    <text evidence="8">Binds 1 Ca(2+) ion per subunit.</text>
</comment>
<dbReference type="EMBL" id="MU251255">
    <property type="protein sequence ID" value="KAG9254213.1"/>
    <property type="molecule type" value="Genomic_DNA"/>
</dbReference>
<keyword evidence="9" id="KW-0732">Signal</keyword>
<feature type="active site" description="Charge relay system" evidence="8">
    <location>
        <position position="277"/>
    </location>
</feature>
<evidence type="ECO:0000256" key="1">
    <source>
        <dbReference type="ARBA" id="ARBA00004239"/>
    </source>
</evidence>
<evidence type="ECO:0000256" key="4">
    <source>
        <dbReference type="ARBA" id="ARBA00022801"/>
    </source>
</evidence>
<keyword evidence="6 8" id="KW-0106">Calcium</keyword>
<evidence type="ECO:0000313" key="12">
    <source>
        <dbReference type="Proteomes" id="UP000887229"/>
    </source>
</evidence>
<evidence type="ECO:0000256" key="8">
    <source>
        <dbReference type="PROSITE-ProRule" id="PRU01032"/>
    </source>
</evidence>
<accession>A0A9P7ZLB1</accession>
<dbReference type="SUPFAM" id="SSF52743">
    <property type="entry name" value="Subtilisin-like"/>
    <property type="match status" value="1"/>
</dbReference>
<keyword evidence="4 8" id="KW-0378">Hydrolase</keyword>
<dbReference type="RefSeq" id="XP_046118137.1">
    <property type="nucleotide sequence ID" value="XM_046257490.1"/>
</dbReference>
<evidence type="ECO:0000313" key="11">
    <source>
        <dbReference type="EMBL" id="KAG9254213.1"/>
    </source>
</evidence>
<evidence type="ECO:0000256" key="7">
    <source>
        <dbReference type="ARBA" id="ARBA00023145"/>
    </source>
</evidence>
<evidence type="ECO:0000256" key="3">
    <source>
        <dbReference type="ARBA" id="ARBA00022723"/>
    </source>
</evidence>
<dbReference type="Gene3D" id="3.40.50.200">
    <property type="entry name" value="Peptidase S8/S53 domain"/>
    <property type="match status" value="1"/>
</dbReference>
<feature type="domain" description="Peptidase S53" evidence="10">
    <location>
        <begin position="196"/>
        <end position="614"/>
    </location>
</feature>
<comment type="subcellular location">
    <subcellularLocation>
        <location evidence="1">Secreted</location>
        <location evidence="1">Extracellular space</location>
    </subcellularLocation>
</comment>
<keyword evidence="3 8" id="KW-0479">Metal-binding</keyword>
<dbReference type="GO" id="GO:0005576">
    <property type="term" value="C:extracellular region"/>
    <property type="evidence" value="ECO:0007669"/>
    <property type="project" value="UniProtKB-SubCell"/>
</dbReference>
<feature type="active site" description="Charge relay system" evidence="8">
    <location>
        <position position="531"/>
    </location>
</feature>
<dbReference type="InterPro" id="IPR015366">
    <property type="entry name" value="S53_propep"/>
</dbReference>
<keyword evidence="5 8" id="KW-0720">Serine protease</keyword>
<keyword evidence="12" id="KW-1185">Reference proteome</keyword>
<evidence type="ECO:0000256" key="5">
    <source>
        <dbReference type="ARBA" id="ARBA00022825"/>
    </source>
</evidence>
<dbReference type="PROSITE" id="PS51695">
    <property type="entry name" value="SEDOLISIN"/>
    <property type="match status" value="1"/>
</dbReference>
<proteinExistence type="predicted"/>
<dbReference type="AlphaFoldDB" id="A0A9P7ZLB1"/>
<dbReference type="GO" id="GO:0004252">
    <property type="term" value="F:serine-type endopeptidase activity"/>
    <property type="evidence" value="ECO:0007669"/>
    <property type="project" value="UniProtKB-UniRule"/>
</dbReference>
<evidence type="ECO:0000256" key="2">
    <source>
        <dbReference type="ARBA" id="ARBA00022670"/>
    </source>
</evidence>
<dbReference type="SMART" id="SM00944">
    <property type="entry name" value="Pro-kuma_activ"/>
    <property type="match status" value="1"/>
</dbReference>
<dbReference type="OrthoDB" id="409122at2759"/>
<gene>
    <name evidence="11" type="ORF">F5Z01DRAFT_121280</name>
</gene>
<feature type="chain" id="PRO_5040417963" evidence="9">
    <location>
        <begin position="24"/>
        <end position="614"/>
    </location>
</feature>
<feature type="binding site" evidence="8">
    <location>
        <position position="572"/>
    </location>
    <ligand>
        <name>Ca(2+)</name>
        <dbReference type="ChEBI" id="CHEBI:29108"/>
    </ligand>
</feature>
<feature type="binding site" evidence="8">
    <location>
        <position position="573"/>
    </location>
    <ligand>
        <name>Ca(2+)</name>
        <dbReference type="ChEBI" id="CHEBI:29108"/>
    </ligand>
</feature>
<evidence type="ECO:0000256" key="6">
    <source>
        <dbReference type="ARBA" id="ARBA00022837"/>
    </source>
</evidence>
<dbReference type="Proteomes" id="UP000887229">
    <property type="component" value="Unassembled WGS sequence"/>
</dbReference>
<name>A0A9P7ZLB1_9HYPO</name>
<dbReference type="InterPro" id="IPR030400">
    <property type="entry name" value="Sedolisin_dom"/>
</dbReference>
<feature type="binding site" evidence="8">
    <location>
        <position position="594"/>
    </location>
    <ligand>
        <name>Ca(2+)</name>
        <dbReference type="ChEBI" id="CHEBI:29108"/>
    </ligand>
</feature>
<dbReference type="Pfam" id="PF09286">
    <property type="entry name" value="Pro-kuma_activ"/>
    <property type="match status" value="1"/>
</dbReference>
<feature type="binding site" evidence="8">
    <location>
        <position position="592"/>
    </location>
    <ligand>
        <name>Ca(2+)</name>
        <dbReference type="ChEBI" id="CHEBI:29108"/>
    </ligand>
</feature>
<dbReference type="GO" id="GO:0008240">
    <property type="term" value="F:tripeptidyl-peptidase activity"/>
    <property type="evidence" value="ECO:0007669"/>
    <property type="project" value="TreeGrafter"/>
</dbReference>
<evidence type="ECO:0000256" key="9">
    <source>
        <dbReference type="SAM" id="SignalP"/>
    </source>
</evidence>
<dbReference type="PANTHER" id="PTHR14218:SF19">
    <property type="entry name" value="SERINE PROTEASE AORO, PUTATIVE (AFU_ORTHOLOGUE AFUA_6G10250)-RELATED"/>
    <property type="match status" value="1"/>
</dbReference>
<dbReference type="CDD" id="cd04056">
    <property type="entry name" value="Peptidases_S53"/>
    <property type="match status" value="1"/>
</dbReference>
<dbReference type="GeneID" id="70288393"/>
<dbReference type="InterPro" id="IPR036852">
    <property type="entry name" value="Peptidase_S8/S53_dom_sf"/>
</dbReference>
<evidence type="ECO:0000259" key="10">
    <source>
        <dbReference type="PROSITE" id="PS51695"/>
    </source>
</evidence>
<dbReference type="InterPro" id="IPR050819">
    <property type="entry name" value="Tripeptidyl-peptidase_I"/>
</dbReference>
<feature type="signal peptide" evidence="9">
    <location>
        <begin position="1"/>
        <end position="23"/>
    </location>
</feature>
<dbReference type="PANTHER" id="PTHR14218">
    <property type="entry name" value="PROTEASE S8 TRIPEPTIDYL PEPTIDASE I CLN2"/>
    <property type="match status" value="1"/>
</dbReference>